<feature type="region of interest" description="Disordered" evidence="7">
    <location>
        <begin position="757"/>
        <end position="784"/>
    </location>
</feature>
<feature type="compositionally biased region" description="Low complexity" evidence="7">
    <location>
        <begin position="96"/>
        <end position="110"/>
    </location>
</feature>
<evidence type="ECO:0000313" key="10">
    <source>
        <dbReference type="Proteomes" id="UP000321518"/>
    </source>
</evidence>
<comment type="caution">
    <text evidence="9">The sequence shown here is derived from an EMBL/GenBank/DDBJ whole genome shotgun (WGS) entry which is preliminary data.</text>
</comment>
<feature type="compositionally biased region" description="Low complexity" evidence="7">
    <location>
        <begin position="523"/>
        <end position="538"/>
    </location>
</feature>
<proteinExistence type="predicted"/>
<feature type="domain" description="RRM" evidence="8">
    <location>
        <begin position="410"/>
        <end position="493"/>
    </location>
</feature>
<feature type="region of interest" description="Disordered" evidence="7">
    <location>
        <begin position="523"/>
        <end position="569"/>
    </location>
</feature>
<evidence type="ECO:0000313" key="9">
    <source>
        <dbReference type="EMBL" id="GEM09119.1"/>
    </source>
</evidence>
<evidence type="ECO:0000256" key="6">
    <source>
        <dbReference type="PROSITE-ProRule" id="PRU00176"/>
    </source>
</evidence>
<feature type="compositionally biased region" description="Gly residues" evidence="7">
    <location>
        <begin position="601"/>
        <end position="613"/>
    </location>
</feature>
<dbReference type="InterPro" id="IPR035979">
    <property type="entry name" value="RBD_domain_sf"/>
</dbReference>
<feature type="compositionally biased region" description="Polar residues" evidence="7">
    <location>
        <begin position="56"/>
        <end position="66"/>
    </location>
</feature>
<evidence type="ECO:0000256" key="3">
    <source>
        <dbReference type="ARBA" id="ARBA00022771"/>
    </source>
</evidence>
<dbReference type="AlphaFoldDB" id="A0A511KFG4"/>
<dbReference type="PROSITE" id="PS50102">
    <property type="entry name" value="RRM"/>
    <property type="match status" value="3"/>
</dbReference>
<feature type="region of interest" description="Disordered" evidence="7">
    <location>
        <begin position="805"/>
        <end position="828"/>
    </location>
</feature>
<feature type="compositionally biased region" description="Polar residues" evidence="7">
    <location>
        <begin position="293"/>
        <end position="302"/>
    </location>
</feature>
<evidence type="ECO:0000256" key="5">
    <source>
        <dbReference type="ARBA" id="ARBA00022884"/>
    </source>
</evidence>
<feature type="region of interest" description="Disordered" evidence="7">
    <location>
        <begin position="846"/>
        <end position="904"/>
    </location>
</feature>
<feature type="region of interest" description="Disordered" evidence="7">
    <location>
        <begin position="250"/>
        <end position="315"/>
    </location>
</feature>
<dbReference type="SUPFAM" id="SSF54928">
    <property type="entry name" value="RNA-binding domain, RBD"/>
    <property type="match status" value="3"/>
</dbReference>
<feature type="compositionally biased region" description="Polar residues" evidence="7">
    <location>
        <begin position="37"/>
        <end position="49"/>
    </location>
</feature>
<feature type="compositionally biased region" description="Polar residues" evidence="7">
    <location>
        <begin position="209"/>
        <end position="220"/>
    </location>
</feature>
<keyword evidence="5 6" id="KW-0694">RNA-binding</keyword>
<name>A0A511KFG4_RHOTO</name>
<keyword evidence="2" id="KW-0677">Repeat</keyword>
<feature type="compositionally biased region" description="Low complexity" evidence="7">
    <location>
        <begin position="274"/>
        <end position="292"/>
    </location>
</feature>
<feature type="compositionally biased region" description="Low complexity" evidence="7">
    <location>
        <begin position="871"/>
        <end position="886"/>
    </location>
</feature>
<feature type="domain" description="RRM" evidence="8">
    <location>
        <begin position="316"/>
        <end position="398"/>
    </location>
</feature>
<organism evidence="9 10">
    <name type="scientific">Rhodotorula toruloides</name>
    <name type="common">Yeast</name>
    <name type="synonym">Rhodosporidium toruloides</name>
    <dbReference type="NCBI Taxonomy" id="5286"/>
    <lineage>
        <taxon>Eukaryota</taxon>
        <taxon>Fungi</taxon>
        <taxon>Dikarya</taxon>
        <taxon>Basidiomycota</taxon>
        <taxon>Pucciniomycotina</taxon>
        <taxon>Microbotryomycetes</taxon>
        <taxon>Sporidiobolales</taxon>
        <taxon>Sporidiobolaceae</taxon>
        <taxon>Rhodotorula</taxon>
    </lineage>
</organism>
<dbReference type="FunFam" id="3.30.70.330:FF:000476">
    <property type="entry name" value="Zinc finger CCCH domain-containing protein 4"/>
    <property type="match status" value="1"/>
</dbReference>
<feature type="compositionally biased region" description="Low complexity" evidence="7">
    <location>
        <begin position="807"/>
        <end position="828"/>
    </location>
</feature>
<dbReference type="InterPro" id="IPR050825">
    <property type="entry name" value="RBM42_RBP45_47-like"/>
</dbReference>
<keyword evidence="3" id="KW-0863">Zinc-finger</keyword>
<dbReference type="Proteomes" id="UP000321518">
    <property type="component" value="Unassembled WGS sequence"/>
</dbReference>
<dbReference type="OrthoDB" id="446113at2759"/>
<evidence type="ECO:0000256" key="2">
    <source>
        <dbReference type="ARBA" id="ARBA00022737"/>
    </source>
</evidence>
<dbReference type="SMART" id="SM00360">
    <property type="entry name" value="RRM"/>
    <property type="match status" value="3"/>
</dbReference>
<feature type="compositionally biased region" description="Low complexity" evidence="7">
    <location>
        <begin position="24"/>
        <end position="36"/>
    </location>
</feature>
<gene>
    <name evidence="9" type="ORF">Rt10032_c07g3136</name>
</gene>
<reference evidence="9 10" key="1">
    <citation type="submission" date="2019-07" db="EMBL/GenBank/DDBJ databases">
        <title>Rhodotorula toruloides NBRC10032 genome sequencing.</title>
        <authorList>
            <person name="Shida Y."/>
            <person name="Takaku H."/>
            <person name="Ogasawara W."/>
            <person name="Mori K."/>
        </authorList>
    </citation>
    <scope>NUCLEOTIDE SEQUENCE [LARGE SCALE GENOMIC DNA]</scope>
    <source>
        <strain evidence="9 10">NBRC10032</strain>
    </source>
</reference>
<feature type="compositionally biased region" description="Low complexity" evidence="7">
    <location>
        <begin position="587"/>
        <end position="600"/>
    </location>
</feature>
<dbReference type="GO" id="GO:0003729">
    <property type="term" value="F:mRNA binding"/>
    <property type="evidence" value="ECO:0007669"/>
    <property type="project" value="InterPro"/>
</dbReference>
<dbReference type="InterPro" id="IPR000504">
    <property type="entry name" value="RRM_dom"/>
</dbReference>
<feature type="compositionally biased region" description="Low complexity" evidence="7">
    <location>
        <begin position="847"/>
        <end position="856"/>
    </location>
</feature>
<dbReference type="GO" id="GO:0008270">
    <property type="term" value="F:zinc ion binding"/>
    <property type="evidence" value="ECO:0007669"/>
    <property type="project" value="UniProtKB-KW"/>
</dbReference>
<dbReference type="InterPro" id="IPR012677">
    <property type="entry name" value="Nucleotide-bd_a/b_plait_sf"/>
</dbReference>
<evidence type="ECO:0000256" key="4">
    <source>
        <dbReference type="ARBA" id="ARBA00022833"/>
    </source>
</evidence>
<keyword evidence="4" id="KW-0862">Zinc</keyword>
<dbReference type="PANTHER" id="PTHR47640">
    <property type="entry name" value="TRNA SELENOCYSTEINE 1-ASSOCIATED PROTEIN 1-RELATED-RELATED"/>
    <property type="match status" value="1"/>
</dbReference>
<evidence type="ECO:0000259" key="8">
    <source>
        <dbReference type="PROSITE" id="PS50102"/>
    </source>
</evidence>
<feature type="region of interest" description="Disordered" evidence="7">
    <location>
        <begin position="947"/>
        <end position="1023"/>
    </location>
</feature>
<feature type="compositionally biased region" description="Polar residues" evidence="7">
    <location>
        <begin position="1"/>
        <end position="15"/>
    </location>
</feature>
<accession>A0A511KFG4</accession>
<feature type="region of interest" description="Disordered" evidence="7">
    <location>
        <begin position="587"/>
        <end position="640"/>
    </location>
</feature>
<dbReference type="Pfam" id="PF00076">
    <property type="entry name" value="RRM_1"/>
    <property type="match status" value="2"/>
</dbReference>
<feature type="compositionally biased region" description="Low complexity" evidence="7">
    <location>
        <begin position="169"/>
        <end position="195"/>
    </location>
</feature>
<dbReference type="Gene3D" id="3.30.70.330">
    <property type="match status" value="3"/>
</dbReference>
<dbReference type="PANTHER" id="PTHR47640:SF10">
    <property type="entry name" value="TRNA SELENOCYSTEINE 1-ASSOCIATED PROTEIN 1-RELATED"/>
    <property type="match status" value="1"/>
</dbReference>
<evidence type="ECO:0000256" key="1">
    <source>
        <dbReference type="ARBA" id="ARBA00022723"/>
    </source>
</evidence>
<protein>
    <submittedName>
        <fullName evidence="9">mRNA binding post-transcriptional regulator</fullName>
    </submittedName>
</protein>
<feature type="compositionally biased region" description="Low complexity" evidence="7">
    <location>
        <begin position="559"/>
        <end position="569"/>
    </location>
</feature>
<sequence>MSSQQHPLNDASSPLTIPDDPSPHHSSQPPSSSPISTNAPSAFSSTVQQPAGGPSTGETSAANHSCSPALDLPNGVSSGSTPSVTASSRPNDERTPSSASSPRPTAPSRSMSYKAEGDIWGSGRASNAFGGTGDDVAQRTTRAASDGAVLGTGFGGPGSMAFVPSGEPSRAAGGISSRLSSLGSEDSGSGSNNDEQAFFRDYQRRSLEHSASQRLSTAKSFASPPLASARLGPGATSPYFQPPSFLSTTSATASGLTSSASNTPALSIPPPLLSPTSTSPPSSHAPPSVASSMISATSNSLAGSPPESGPAGSKGATLHLGDLDVWMDEAYVRECCSMMGWDVVNVKMSRGASPSSGYCFLTFSSATDASRALTRFNANPPVLMPRSGKTFKLNWGTGLPGSQPTWDGEFSVFVGDLAREVGEADLLALFSPLFPSTKSAKVLCDPSTGLSRGFGFVRFADESDMQRALHLGSNSHSGLLLHGRTIRISEASGSGGPNAVEGLPHLRERTRTRSGDTVFAAQGQQQLAQQQQGQQQQGYFPPYPPQSAAQQNDGFPENPYASPSLSSAAYGNSAAFSSPISPYGAPNPAPNGNGLMSPSLGSGGPGSNVGSQGGRAQREGGGVERNNIPAGSVPPGGDPNNTTVFVGGLPASISEETLRSFFHHFGEITYCKIPPGKGCGFVQFVRRQDAELAIAKMNDFPIHGKSRIRLSWGRSQGDKQVEHVRKLASALGVPFDAVWRMVQGQDNSTIKQIASAVGSNGTGSGGQATGASVRDSAGPNGNSRMDVRAVANAAGLSESEVLDLVKNGNSSNGSNSTSNKSGTSSHSISTAGSNFFARSAALTGSMTSLESATSPASPEPPRGNNPYSRVSPTSFSSAFAPAAMMPLSPPPTAGPGAGSFAHHQASHPPFAPAYPAVLSHSPSPYTTIRPESYLVQPPTASPYERVDFADGGRPSPNGFSDRYQPHAFGPGGIGGGKWQEQPHPDLGMGSNYTNAPPPPGMPLDESFAGLSLGEAGGPPRSLPPPMAMGRPAFQPTAPDFFPGALASPTTTGAGLPALGGEPTWSWNGVSAA</sequence>
<evidence type="ECO:0000256" key="7">
    <source>
        <dbReference type="SAM" id="MobiDB-lite"/>
    </source>
</evidence>
<keyword evidence="1" id="KW-0479">Metal-binding</keyword>
<dbReference type="EMBL" id="BJWK01000007">
    <property type="protein sequence ID" value="GEM09119.1"/>
    <property type="molecule type" value="Genomic_DNA"/>
</dbReference>
<feature type="compositionally biased region" description="Low complexity" evidence="7">
    <location>
        <begin position="75"/>
        <end position="88"/>
    </location>
</feature>
<dbReference type="GO" id="GO:0005829">
    <property type="term" value="C:cytosol"/>
    <property type="evidence" value="ECO:0007669"/>
    <property type="project" value="TreeGrafter"/>
</dbReference>
<feature type="domain" description="RRM" evidence="8">
    <location>
        <begin position="642"/>
        <end position="715"/>
    </location>
</feature>
<feature type="region of interest" description="Disordered" evidence="7">
    <location>
        <begin position="1"/>
        <end position="225"/>
    </location>
</feature>
<feature type="compositionally biased region" description="Low complexity" evidence="7">
    <location>
        <begin position="250"/>
        <end position="266"/>
    </location>
</feature>
<feature type="compositionally biased region" description="Basic and acidic residues" evidence="7">
    <location>
        <begin position="197"/>
        <end position="208"/>
    </location>
</feature>